<feature type="non-terminal residue" evidence="2">
    <location>
        <position position="1"/>
    </location>
</feature>
<dbReference type="EMBL" id="CAJNOV010016768">
    <property type="protein sequence ID" value="CAF1595651.1"/>
    <property type="molecule type" value="Genomic_DNA"/>
</dbReference>
<reference evidence="2" key="1">
    <citation type="submission" date="2021-02" db="EMBL/GenBank/DDBJ databases">
        <authorList>
            <person name="Nowell W R."/>
        </authorList>
    </citation>
    <scope>NUCLEOTIDE SEQUENCE</scope>
</reference>
<dbReference type="Proteomes" id="UP000681967">
    <property type="component" value="Unassembled WGS sequence"/>
</dbReference>
<sequence>VIELRKRPDILPVNAQIYIPSKCRQNGEKNKIIENKLAHQQQQQQQKEQQLKLTGNDYNVWPMLQHNVAKQTTSSNNNNNIYNTITSLRDDLDKIKKEYTEEQIKIQQNILKI</sequence>
<dbReference type="Proteomes" id="UP000663855">
    <property type="component" value="Unassembled WGS sequence"/>
</dbReference>
<comment type="caution">
    <text evidence="2">The sequence shown here is derived from an EMBL/GenBank/DDBJ whole genome shotgun (WGS) entry which is preliminary data.</text>
</comment>
<dbReference type="EMBL" id="CAJOBH010076792">
    <property type="protein sequence ID" value="CAF4498074.1"/>
    <property type="molecule type" value="Genomic_DNA"/>
</dbReference>
<name>A0A816ABM4_9BILA</name>
<feature type="coiled-coil region" evidence="1">
    <location>
        <begin position="78"/>
        <end position="105"/>
    </location>
</feature>
<protein>
    <submittedName>
        <fullName evidence="2">Uncharacterized protein</fullName>
    </submittedName>
</protein>
<organism evidence="2 4">
    <name type="scientific">Rotaria magnacalcarata</name>
    <dbReference type="NCBI Taxonomy" id="392030"/>
    <lineage>
        <taxon>Eukaryota</taxon>
        <taxon>Metazoa</taxon>
        <taxon>Spiralia</taxon>
        <taxon>Gnathifera</taxon>
        <taxon>Rotifera</taxon>
        <taxon>Eurotatoria</taxon>
        <taxon>Bdelloidea</taxon>
        <taxon>Philodinida</taxon>
        <taxon>Philodinidae</taxon>
        <taxon>Rotaria</taxon>
    </lineage>
</organism>
<evidence type="ECO:0000313" key="4">
    <source>
        <dbReference type="Proteomes" id="UP000663855"/>
    </source>
</evidence>
<gene>
    <name evidence="3" type="ORF">BYL167_LOCUS35882</name>
    <name evidence="2" type="ORF">CJN711_LOCUS34546</name>
</gene>
<evidence type="ECO:0000313" key="3">
    <source>
        <dbReference type="EMBL" id="CAF4498074.1"/>
    </source>
</evidence>
<accession>A0A816ABM4</accession>
<evidence type="ECO:0000256" key="1">
    <source>
        <dbReference type="SAM" id="Coils"/>
    </source>
</evidence>
<keyword evidence="1" id="KW-0175">Coiled coil</keyword>
<evidence type="ECO:0000313" key="2">
    <source>
        <dbReference type="EMBL" id="CAF1595651.1"/>
    </source>
</evidence>
<dbReference type="AlphaFoldDB" id="A0A816ABM4"/>
<proteinExistence type="predicted"/>